<feature type="transmembrane region" description="Helical" evidence="7">
    <location>
        <begin position="6"/>
        <end position="21"/>
    </location>
</feature>
<feature type="transmembrane region" description="Helical" evidence="7">
    <location>
        <begin position="26"/>
        <end position="47"/>
    </location>
</feature>
<dbReference type="RefSeq" id="WP_311368219.1">
    <property type="nucleotide sequence ID" value="NZ_JAVRHX010000001.1"/>
</dbReference>
<dbReference type="InterPro" id="IPR042106">
    <property type="entry name" value="Nuo/plastoQ_OxRdtase_6_NuoJ"/>
</dbReference>
<evidence type="ECO:0000256" key="7">
    <source>
        <dbReference type="SAM" id="Phobius"/>
    </source>
</evidence>
<feature type="transmembrane region" description="Helical" evidence="7">
    <location>
        <begin position="87"/>
        <end position="105"/>
    </location>
</feature>
<evidence type="ECO:0000256" key="6">
    <source>
        <dbReference type="ARBA" id="ARBA00023136"/>
    </source>
</evidence>
<gene>
    <name evidence="10" type="ORF">RM552_07915</name>
</gene>
<feature type="domain" description="MrpA C-terminal/MbhE" evidence="9">
    <location>
        <begin position="119"/>
        <end position="174"/>
    </location>
</feature>
<evidence type="ECO:0000259" key="8">
    <source>
        <dbReference type="Pfam" id="PF13244"/>
    </source>
</evidence>
<sequence length="188" mass="19892">MSLIINLVLMVFLLTIALAVLKTKHLFAMAMLFGLYSLLVAGLFVVLDAPDVAFTEAAVGTGISTVLMLVTLASIKDGHEAVSTGKTRLGPLIICLMMGGLLIYGTHDIAELGDIQSAPNQQVAARYIEKGQEETGVPNLVTAVLASYRGFDTLGEVTVVLTAGIGVLMLLGQRRKIYVKTKGGSRAE</sequence>
<dbReference type="PANTHER" id="PTHR43373:SF1">
    <property type="entry name" value="NA(+)_H(+) ANTIPORTER SUBUNIT A"/>
    <property type="match status" value="1"/>
</dbReference>
<keyword evidence="4 7" id="KW-0812">Transmembrane</keyword>
<keyword evidence="11" id="KW-1185">Reference proteome</keyword>
<dbReference type="PANTHER" id="PTHR43373">
    <property type="entry name" value="NA(+)/H(+) ANTIPORTER SUBUNIT"/>
    <property type="match status" value="1"/>
</dbReference>
<keyword evidence="5 7" id="KW-1133">Transmembrane helix</keyword>
<dbReference type="InterPro" id="IPR046806">
    <property type="entry name" value="MrpA_C/MbhE"/>
</dbReference>
<dbReference type="Gene3D" id="1.20.120.1200">
    <property type="entry name" value="NADH-ubiquinone/plastoquinone oxidoreductase chain 6, subunit NuoJ"/>
    <property type="match status" value="1"/>
</dbReference>
<reference evidence="10 11" key="1">
    <citation type="submission" date="2023-09" db="EMBL/GenBank/DDBJ databases">
        <authorList>
            <person name="Rey-Velasco X."/>
        </authorList>
    </citation>
    <scope>NUCLEOTIDE SEQUENCE [LARGE SCALE GENOMIC DNA]</scope>
    <source>
        <strain evidence="10 11">P117</strain>
    </source>
</reference>
<feature type="transmembrane region" description="Helical" evidence="7">
    <location>
        <begin position="53"/>
        <end position="75"/>
    </location>
</feature>
<comment type="caution">
    <text evidence="10">The sequence shown here is derived from an EMBL/GenBank/DDBJ whole genome shotgun (WGS) entry which is preliminary data.</text>
</comment>
<evidence type="ECO:0000256" key="1">
    <source>
        <dbReference type="ARBA" id="ARBA00004651"/>
    </source>
</evidence>
<organism evidence="10 11">
    <name type="scientific">Glaciecola petra</name>
    <dbReference type="NCBI Taxonomy" id="3075602"/>
    <lineage>
        <taxon>Bacteria</taxon>
        <taxon>Pseudomonadati</taxon>
        <taxon>Pseudomonadota</taxon>
        <taxon>Gammaproteobacteria</taxon>
        <taxon>Alteromonadales</taxon>
        <taxon>Alteromonadaceae</taxon>
        <taxon>Glaciecola</taxon>
    </lineage>
</organism>
<accession>A0ABU2ZR81</accession>
<evidence type="ECO:0000313" key="11">
    <source>
        <dbReference type="Proteomes" id="UP001253545"/>
    </source>
</evidence>
<dbReference type="InterPro" id="IPR050616">
    <property type="entry name" value="CPA3_Na-H_Antiporter_A"/>
</dbReference>
<proteinExistence type="predicted"/>
<evidence type="ECO:0000256" key="2">
    <source>
        <dbReference type="ARBA" id="ARBA00022448"/>
    </source>
</evidence>
<dbReference type="InterPro" id="IPR025383">
    <property type="entry name" value="MrpA_C/MbhD"/>
</dbReference>
<feature type="transmembrane region" description="Helical" evidence="7">
    <location>
        <begin position="154"/>
        <end position="172"/>
    </location>
</feature>
<name>A0ABU2ZR81_9ALTE</name>
<evidence type="ECO:0000313" key="10">
    <source>
        <dbReference type="EMBL" id="MDT0594761.1"/>
    </source>
</evidence>
<keyword evidence="2" id="KW-0813">Transport</keyword>
<evidence type="ECO:0000259" key="9">
    <source>
        <dbReference type="Pfam" id="PF20501"/>
    </source>
</evidence>
<feature type="domain" description="MrpA C-terminal/MbhD" evidence="8">
    <location>
        <begin position="11"/>
        <end position="75"/>
    </location>
</feature>
<keyword evidence="3" id="KW-1003">Cell membrane</keyword>
<comment type="subcellular location">
    <subcellularLocation>
        <location evidence="1">Cell membrane</location>
        <topology evidence="1">Multi-pass membrane protein</topology>
    </subcellularLocation>
</comment>
<protein>
    <submittedName>
        <fullName evidence="10">DUF4040 domain-containing protein</fullName>
    </submittedName>
</protein>
<evidence type="ECO:0000256" key="3">
    <source>
        <dbReference type="ARBA" id="ARBA00022475"/>
    </source>
</evidence>
<dbReference type="EMBL" id="JAVRHX010000001">
    <property type="protein sequence ID" value="MDT0594761.1"/>
    <property type="molecule type" value="Genomic_DNA"/>
</dbReference>
<evidence type="ECO:0000256" key="5">
    <source>
        <dbReference type="ARBA" id="ARBA00022989"/>
    </source>
</evidence>
<evidence type="ECO:0000256" key="4">
    <source>
        <dbReference type="ARBA" id="ARBA00022692"/>
    </source>
</evidence>
<dbReference type="Proteomes" id="UP001253545">
    <property type="component" value="Unassembled WGS sequence"/>
</dbReference>
<keyword evidence="6 7" id="KW-0472">Membrane</keyword>
<dbReference type="Pfam" id="PF13244">
    <property type="entry name" value="MbhD"/>
    <property type="match status" value="1"/>
</dbReference>
<dbReference type="NCBIfam" id="NF009159">
    <property type="entry name" value="PRK12504.1"/>
    <property type="match status" value="1"/>
</dbReference>
<dbReference type="Pfam" id="PF20501">
    <property type="entry name" value="MbhE"/>
    <property type="match status" value="1"/>
</dbReference>